<sequence>MRSSVRLDTGPCAQTPARRTPLLLRRTLEARAHAMYRAPVYLRVRPSARVYAHLPVRLPALRSLASPCSNAHARAPACPPVLQRARPRSRPCSSAPARAPACPCARLTVL</sequence>
<reference evidence="1 2" key="1">
    <citation type="submission" date="2017-11" db="EMBL/GenBank/DDBJ databases">
        <title>De-novo sequencing of pomegranate (Punica granatum L.) genome.</title>
        <authorList>
            <person name="Akparov Z."/>
            <person name="Amiraslanov A."/>
            <person name="Hajiyeva S."/>
            <person name="Abbasov M."/>
            <person name="Kaur K."/>
            <person name="Hamwieh A."/>
            <person name="Solovyev V."/>
            <person name="Salamov A."/>
            <person name="Braich B."/>
            <person name="Kosarev P."/>
            <person name="Mahmoud A."/>
            <person name="Hajiyev E."/>
            <person name="Babayeva S."/>
            <person name="Izzatullayeva V."/>
            <person name="Mammadov A."/>
            <person name="Mammadov A."/>
            <person name="Sharifova S."/>
            <person name="Ojaghi J."/>
            <person name="Eynullazada K."/>
            <person name="Bayramov B."/>
            <person name="Abdulazimova A."/>
            <person name="Shahmuradov I."/>
        </authorList>
    </citation>
    <scope>NUCLEOTIDE SEQUENCE [LARGE SCALE GENOMIC DNA]</scope>
    <source>
        <strain evidence="2">cv. AG2017</strain>
        <tissue evidence="1">Leaf</tissue>
    </source>
</reference>
<dbReference type="Proteomes" id="UP000233551">
    <property type="component" value="Unassembled WGS sequence"/>
</dbReference>
<keyword evidence="2" id="KW-1185">Reference proteome</keyword>
<gene>
    <name evidence="1" type="ORF">CRG98_031311</name>
</gene>
<dbReference type="AlphaFoldDB" id="A0A2I0IWA6"/>
<organism evidence="1 2">
    <name type="scientific">Punica granatum</name>
    <name type="common">Pomegranate</name>
    <dbReference type="NCBI Taxonomy" id="22663"/>
    <lineage>
        <taxon>Eukaryota</taxon>
        <taxon>Viridiplantae</taxon>
        <taxon>Streptophyta</taxon>
        <taxon>Embryophyta</taxon>
        <taxon>Tracheophyta</taxon>
        <taxon>Spermatophyta</taxon>
        <taxon>Magnoliopsida</taxon>
        <taxon>eudicotyledons</taxon>
        <taxon>Gunneridae</taxon>
        <taxon>Pentapetalae</taxon>
        <taxon>rosids</taxon>
        <taxon>malvids</taxon>
        <taxon>Myrtales</taxon>
        <taxon>Lythraceae</taxon>
        <taxon>Punica</taxon>
    </lineage>
</organism>
<proteinExistence type="predicted"/>
<evidence type="ECO:0000313" key="1">
    <source>
        <dbReference type="EMBL" id="PKI48302.1"/>
    </source>
</evidence>
<comment type="caution">
    <text evidence="1">The sequence shown here is derived from an EMBL/GenBank/DDBJ whole genome shotgun (WGS) entry which is preliminary data.</text>
</comment>
<dbReference type="EMBL" id="PGOL01002413">
    <property type="protein sequence ID" value="PKI48302.1"/>
    <property type="molecule type" value="Genomic_DNA"/>
</dbReference>
<name>A0A2I0IWA6_PUNGR</name>
<evidence type="ECO:0000313" key="2">
    <source>
        <dbReference type="Proteomes" id="UP000233551"/>
    </source>
</evidence>
<accession>A0A2I0IWA6</accession>
<protein>
    <submittedName>
        <fullName evidence="1">Uncharacterized protein</fullName>
    </submittedName>
</protein>